<dbReference type="STRING" id="313594.PI23P_06590"/>
<comment type="caution">
    <text evidence="2">The sequence shown here is derived from an EMBL/GenBank/DDBJ whole genome shotgun (WGS) entry which is preliminary data.</text>
</comment>
<dbReference type="RefSeq" id="WP_004569938.1">
    <property type="nucleotide sequence ID" value="NZ_CH724148.1"/>
</dbReference>
<sequence length="356" mass="40844">MIENKKVLILYNNLFHYRIPIFNLLAEKCDLTVGFSLGSNTNEDCKFKIIQLPIIKINRFVLHKDNIYKLCENFDVVIAYGDIAWLSFSTLTLYKNKSFKIIYWSPGVSASYDKKFDTVKRWDRIRDFFYKKADALIFYTDYPIRKYLNRGFLEEKLFVAPNTVEVCKSLEVKGKTKDSILFIGTLYMQKGILTLLENYKAAFEVNPNILPLNIIGGGIEFEKVNNWIVENNLDKKILLRGSIFNIVEKYFYFEKAFACISPVQAGLSVLESMGCGVAFVTMNNSITGGERLNIKNGFNGVLLENTDQLKSVILDITKNSEKYAKMGKNGLEYYNNSHKPQDMANGLYSAIKFVSK</sequence>
<protein>
    <submittedName>
        <fullName evidence="2">Putative glycosyltransferase</fullName>
    </submittedName>
</protein>
<dbReference type="GO" id="GO:0016757">
    <property type="term" value="F:glycosyltransferase activity"/>
    <property type="evidence" value="ECO:0007669"/>
    <property type="project" value="InterPro"/>
</dbReference>
<dbReference type="SUPFAM" id="SSF53756">
    <property type="entry name" value="UDP-Glycosyltransferase/glycogen phosphorylase"/>
    <property type="match status" value="1"/>
</dbReference>
<dbReference type="Proteomes" id="UP000003053">
    <property type="component" value="Unassembled WGS sequence"/>
</dbReference>
<dbReference type="PANTHER" id="PTHR12526">
    <property type="entry name" value="GLYCOSYLTRANSFERASE"/>
    <property type="match status" value="1"/>
</dbReference>
<dbReference type="OrthoDB" id="9811239at2"/>
<dbReference type="CDD" id="cd03801">
    <property type="entry name" value="GT4_PimA-like"/>
    <property type="match status" value="1"/>
</dbReference>
<organism evidence="2 3">
    <name type="scientific">Polaribacter irgensii 23-P</name>
    <dbReference type="NCBI Taxonomy" id="313594"/>
    <lineage>
        <taxon>Bacteria</taxon>
        <taxon>Pseudomonadati</taxon>
        <taxon>Bacteroidota</taxon>
        <taxon>Flavobacteriia</taxon>
        <taxon>Flavobacteriales</taxon>
        <taxon>Flavobacteriaceae</taxon>
    </lineage>
</organism>
<accession>A4BYM7</accession>
<dbReference type="Pfam" id="PF00534">
    <property type="entry name" value="Glycos_transf_1"/>
    <property type="match status" value="1"/>
</dbReference>
<evidence type="ECO:0000313" key="2">
    <source>
        <dbReference type="EMBL" id="EAR12270.1"/>
    </source>
</evidence>
<evidence type="ECO:0000259" key="1">
    <source>
        <dbReference type="Pfam" id="PF00534"/>
    </source>
</evidence>
<reference evidence="2 3" key="1">
    <citation type="submission" date="2006-02" db="EMBL/GenBank/DDBJ databases">
        <authorList>
            <person name="Murray A."/>
            <person name="Staley J."/>
            <person name="Ferriera S."/>
            <person name="Johnson J."/>
            <person name="Kravitz S."/>
            <person name="Halpern A."/>
            <person name="Remington K."/>
            <person name="Beeson K."/>
            <person name="Tran B."/>
            <person name="Rogers Y.-H."/>
            <person name="Friedman R."/>
            <person name="Venter J.C."/>
        </authorList>
    </citation>
    <scope>NUCLEOTIDE SEQUENCE [LARGE SCALE GENOMIC DNA]</scope>
    <source>
        <strain evidence="2 3">23-P</strain>
    </source>
</reference>
<evidence type="ECO:0000313" key="3">
    <source>
        <dbReference type="Proteomes" id="UP000003053"/>
    </source>
</evidence>
<feature type="domain" description="Glycosyl transferase family 1" evidence="1">
    <location>
        <begin position="173"/>
        <end position="330"/>
    </location>
</feature>
<dbReference type="Gene3D" id="3.40.50.2000">
    <property type="entry name" value="Glycogen Phosphorylase B"/>
    <property type="match status" value="2"/>
</dbReference>
<keyword evidence="3" id="KW-1185">Reference proteome</keyword>
<dbReference type="EMBL" id="AAOG01000002">
    <property type="protein sequence ID" value="EAR12270.1"/>
    <property type="molecule type" value="Genomic_DNA"/>
</dbReference>
<keyword evidence="2" id="KW-0808">Transferase</keyword>
<dbReference type="HOGENOM" id="CLU_777686_0_0_10"/>
<dbReference type="eggNOG" id="COG0438">
    <property type="taxonomic scope" value="Bacteria"/>
</dbReference>
<dbReference type="InterPro" id="IPR001296">
    <property type="entry name" value="Glyco_trans_1"/>
</dbReference>
<name>A4BYM7_9FLAO</name>
<dbReference type="AlphaFoldDB" id="A4BYM7"/>
<gene>
    <name evidence="2" type="ORF">PI23P_06590</name>
</gene>
<proteinExistence type="predicted"/>